<evidence type="ECO:0000313" key="5">
    <source>
        <dbReference type="EMBL" id="CAG9087137.1"/>
    </source>
</evidence>
<reference evidence="5" key="1">
    <citation type="submission" date="2020-11" db="EMBL/GenBank/DDBJ databases">
        <authorList>
            <person name="Whiteford S."/>
        </authorList>
    </citation>
    <scope>NUCLEOTIDE SEQUENCE</scope>
</reference>
<dbReference type="PANTHER" id="PTHR35617">
    <property type="entry name" value="PHAGE_INTEGRASE DOMAIN-CONTAINING PROTEIN"/>
    <property type="match status" value="1"/>
</dbReference>
<dbReference type="GO" id="GO:0006310">
    <property type="term" value="P:DNA recombination"/>
    <property type="evidence" value="ECO:0007669"/>
    <property type="project" value="UniProtKB-KW"/>
</dbReference>
<organism evidence="5 6">
    <name type="scientific">Plutella xylostella</name>
    <name type="common">Diamondback moth</name>
    <name type="synonym">Plutella maculipennis</name>
    <dbReference type="NCBI Taxonomy" id="51655"/>
    <lineage>
        <taxon>Eukaryota</taxon>
        <taxon>Metazoa</taxon>
        <taxon>Ecdysozoa</taxon>
        <taxon>Arthropoda</taxon>
        <taxon>Hexapoda</taxon>
        <taxon>Insecta</taxon>
        <taxon>Pterygota</taxon>
        <taxon>Neoptera</taxon>
        <taxon>Endopterygota</taxon>
        <taxon>Lepidoptera</taxon>
        <taxon>Glossata</taxon>
        <taxon>Ditrysia</taxon>
        <taxon>Yponomeutoidea</taxon>
        <taxon>Plutellidae</taxon>
        <taxon>Plutella</taxon>
    </lineage>
</organism>
<dbReference type="Proteomes" id="UP000653454">
    <property type="component" value="Unassembled WGS sequence"/>
</dbReference>
<dbReference type="EMBL" id="CAJHNJ030000001">
    <property type="protein sequence ID" value="CAG9087137.1"/>
    <property type="molecule type" value="Genomic_DNA"/>
</dbReference>
<gene>
    <name evidence="5" type="ORF">PLXY2_LOCUS21</name>
</gene>
<accession>A0A8S4D031</accession>
<dbReference type="Gene3D" id="1.10.443.10">
    <property type="entry name" value="Intergrase catalytic core"/>
    <property type="match status" value="1"/>
</dbReference>
<dbReference type="InterPro" id="IPR016187">
    <property type="entry name" value="CTDL_fold"/>
</dbReference>
<dbReference type="InterPro" id="IPR011010">
    <property type="entry name" value="DNA_brk_join_enz"/>
</dbReference>
<dbReference type="InterPro" id="IPR016186">
    <property type="entry name" value="C-type_lectin-like/link_sf"/>
</dbReference>
<dbReference type="SUPFAM" id="SSF56436">
    <property type="entry name" value="C-type lectin-like"/>
    <property type="match status" value="1"/>
</dbReference>
<evidence type="ECO:0000313" key="6">
    <source>
        <dbReference type="Proteomes" id="UP000653454"/>
    </source>
</evidence>
<keyword evidence="1" id="KW-0233">DNA recombination</keyword>
<evidence type="ECO:0000256" key="1">
    <source>
        <dbReference type="ARBA" id="ARBA00023172"/>
    </source>
</evidence>
<evidence type="ECO:0000259" key="4">
    <source>
        <dbReference type="Pfam" id="PF20010"/>
    </source>
</evidence>
<dbReference type="Gene3D" id="3.10.100.10">
    <property type="entry name" value="Mannose-Binding Protein A, subunit A"/>
    <property type="match status" value="1"/>
</dbReference>
<comment type="caution">
    <text evidence="5">The sequence shown here is derived from an EMBL/GenBank/DDBJ whole genome shotgun (WGS) entry which is preliminary data.</text>
</comment>
<evidence type="ECO:0000256" key="2">
    <source>
        <dbReference type="SAM" id="MobiDB-lite"/>
    </source>
</evidence>
<dbReference type="PANTHER" id="PTHR35617:SF3">
    <property type="entry name" value="CORE-BINDING (CB) DOMAIN-CONTAINING PROTEIN"/>
    <property type="match status" value="1"/>
</dbReference>
<dbReference type="InterPro" id="IPR010515">
    <property type="entry name" value="Collagenase_NC10/endostatin"/>
</dbReference>
<dbReference type="Gene3D" id="3.40.1620.70">
    <property type="match status" value="1"/>
</dbReference>
<evidence type="ECO:0000259" key="3">
    <source>
        <dbReference type="Pfam" id="PF06482"/>
    </source>
</evidence>
<dbReference type="SUPFAM" id="SSF56349">
    <property type="entry name" value="DNA breaking-rejoining enzymes"/>
    <property type="match status" value="1"/>
</dbReference>
<sequence length="403" mass="45743">MTQALRGDIDTLFISIKKPYRPVTAQTLGRWVKDILGESGIDTSMFTAHSARHAATSSAHRHGVNINTIRSTAGWSDEVDDDHDDEDEWYTSTTVIYKSSAALFKRTSVTPLGTLAYVIREKMLLMRVDDGWQYVVMGSIIEAGKSIKNKYTTTTYRPEPIPLSTSTSDAFGQLRDAPSTPYSNEEKRFIRIAALNYPYTGRMHSESLSTGHNAANYDCYRQSKRHYYSGTYKAFLASEEQVLSSIVKPSDRMLPVVNIRDEVLFDSWSSIFEGTGGLFRGSVDIYSFNRRNVMTDPLWPNKAVWHGGNTTGGRSVHDCDRWQSERESGLASPLQDHRLLGQDIYPCNQPLIVLCVQVTATSTTHNHLKQIQRRQRHKLARRRDHPNHAHDRVSGLYNMTDRY</sequence>
<dbReference type="InterPro" id="IPR045463">
    <property type="entry name" value="XV/XVIII_trimerization_dom"/>
</dbReference>
<dbReference type="Pfam" id="PF20010">
    <property type="entry name" value="Collagen_trimer"/>
    <property type="match status" value="1"/>
</dbReference>
<dbReference type="AlphaFoldDB" id="A0A8S4D031"/>
<feature type="domain" description="Collagen type XV/XVIII trimerization" evidence="4">
    <location>
        <begin position="95"/>
        <end position="141"/>
    </location>
</feature>
<proteinExistence type="predicted"/>
<keyword evidence="6" id="KW-1185">Reference proteome</keyword>
<feature type="region of interest" description="Disordered" evidence="2">
    <location>
        <begin position="377"/>
        <end position="403"/>
    </location>
</feature>
<dbReference type="Pfam" id="PF06482">
    <property type="entry name" value="Endostatin"/>
    <property type="match status" value="1"/>
</dbReference>
<name>A0A8S4D031_PLUXY</name>
<feature type="domain" description="Collagenase NC10/endostatin" evidence="3">
    <location>
        <begin position="191"/>
        <end position="357"/>
    </location>
</feature>
<protein>
    <submittedName>
        <fullName evidence="5">(diamondback moth) hypothetical protein</fullName>
    </submittedName>
</protein>
<dbReference type="InterPro" id="IPR013762">
    <property type="entry name" value="Integrase-like_cat_sf"/>
</dbReference>
<dbReference type="GO" id="GO:0003677">
    <property type="term" value="F:DNA binding"/>
    <property type="evidence" value="ECO:0007669"/>
    <property type="project" value="InterPro"/>
</dbReference>
<dbReference type="GO" id="GO:0015074">
    <property type="term" value="P:DNA integration"/>
    <property type="evidence" value="ECO:0007669"/>
    <property type="project" value="InterPro"/>
</dbReference>